<keyword evidence="3 5" id="KW-0812">Transmembrane</keyword>
<dbReference type="Proteomes" id="UP000247498">
    <property type="component" value="Unassembled WGS sequence"/>
</dbReference>
<dbReference type="Pfam" id="PF01595">
    <property type="entry name" value="CNNM"/>
    <property type="match status" value="1"/>
</dbReference>
<evidence type="ECO:0000256" key="4">
    <source>
        <dbReference type="SAM" id="MobiDB-lite"/>
    </source>
</evidence>
<dbReference type="PANTHER" id="PTHR12064:SF97">
    <property type="entry name" value="METAL TRANSPORTER CNNM-5"/>
    <property type="match status" value="1"/>
</dbReference>
<evidence type="ECO:0000313" key="8">
    <source>
        <dbReference type="EMBL" id="GBF93780.1"/>
    </source>
</evidence>
<dbReference type="STRING" id="307507.A0A2V0P7F6"/>
<sequence length="659" mass="67234">MPERPLHGHEALSQGAVTAYALIVAGLVLGAGLMSGLTLGLLSLDVMDLRVLQASGTARQAAAAKKLLPLVQQPHWLLCTLLLANAACMEALPLFLDRLLNPLAALLLSITAILLFGEILPQAVCSRFGVKIGAALAPLVRGLMWLSAPVTWPLGKLLDCVLGHGEVAMQRQELKAMVELHGERAGLGGRLTSQEVMLISGAIDLRYKTALTAMTPLDKVFMLREDDVLDHTLMARVLESGHSRLPVCRASDPTDLIGLVLVKEVLQFWRSKQPPRVSQLTLRQLPRLPADARLYDVLKLFQTGNSHMMLLVAPVGTNLLELRQNWARLESLDEDGASSRGGGGGGGSAKGSPRPGDVSVRRSLSRALRSLLSRSSKEDEAAAADQGQQQQGAAPKAEGDAEPLGSGGGGSGSGGGGGVGGGGGGGGHIELRVATSIGGAPARGRSAAAARSGGGGAAAAAVARVSSANGSAAGGGEEARFVPIGILTLEDVLEELLQAEILDETDRYRDNEQTQTADLQAMVDALPPNLQALLRAEVVQAATALMRATPRQSAVGCALPPVSPELRAAVRASTSGDGSGRGGVAALATVVTQGSDEVPPASQLGRRSATGAKSFKSVAISQQISRSLSGSAAAGAAPGGSSGGGAAAARGSGGGSVAR</sequence>
<dbReference type="AlphaFoldDB" id="A0A2V0P7F6"/>
<dbReference type="GO" id="GO:0030026">
    <property type="term" value="P:intracellular manganese ion homeostasis"/>
    <property type="evidence" value="ECO:0007669"/>
    <property type="project" value="TreeGrafter"/>
</dbReference>
<organism evidence="8 9">
    <name type="scientific">Raphidocelis subcapitata</name>
    <dbReference type="NCBI Taxonomy" id="307507"/>
    <lineage>
        <taxon>Eukaryota</taxon>
        <taxon>Viridiplantae</taxon>
        <taxon>Chlorophyta</taxon>
        <taxon>core chlorophytes</taxon>
        <taxon>Chlorophyceae</taxon>
        <taxon>CS clade</taxon>
        <taxon>Sphaeropleales</taxon>
        <taxon>Selenastraceae</taxon>
        <taxon>Raphidocelis</taxon>
    </lineage>
</organism>
<dbReference type="Gene3D" id="3.10.580.10">
    <property type="entry name" value="CBS-domain"/>
    <property type="match status" value="1"/>
</dbReference>
<evidence type="ECO:0000259" key="7">
    <source>
        <dbReference type="PROSITE" id="PS51846"/>
    </source>
</evidence>
<dbReference type="EMBL" id="BDRX01000044">
    <property type="protein sequence ID" value="GBF93780.1"/>
    <property type="molecule type" value="Genomic_DNA"/>
</dbReference>
<accession>A0A2V0P7F6</accession>
<feature type="region of interest" description="Disordered" evidence="4">
    <location>
        <begin position="333"/>
        <end position="427"/>
    </location>
</feature>
<protein>
    <recommendedName>
        <fullName evidence="10">CNNM transmembrane domain-containing protein</fullName>
    </recommendedName>
</protein>
<feature type="compositionally biased region" description="Gly residues" evidence="4">
    <location>
        <begin position="405"/>
        <end position="427"/>
    </location>
</feature>
<dbReference type="InParanoid" id="A0A2V0P7F6"/>
<keyword evidence="2" id="KW-0129">CBS domain</keyword>
<dbReference type="InterPro" id="IPR046342">
    <property type="entry name" value="CBS_dom_sf"/>
</dbReference>
<feature type="compositionally biased region" description="Gly residues" evidence="4">
    <location>
        <begin position="637"/>
        <end position="659"/>
    </location>
</feature>
<dbReference type="InterPro" id="IPR002550">
    <property type="entry name" value="CNNM"/>
</dbReference>
<feature type="region of interest" description="Disordered" evidence="4">
    <location>
        <begin position="630"/>
        <end position="659"/>
    </location>
</feature>
<feature type="transmembrane region" description="Helical" evidence="5">
    <location>
        <begin position="102"/>
        <end position="120"/>
    </location>
</feature>
<evidence type="ECO:0000256" key="3">
    <source>
        <dbReference type="PROSITE-ProRule" id="PRU01193"/>
    </source>
</evidence>
<evidence type="ECO:0000256" key="1">
    <source>
        <dbReference type="ARBA" id="ARBA00022737"/>
    </source>
</evidence>
<evidence type="ECO:0000256" key="2">
    <source>
        <dbReference type="PROSITE-ProRule" id="PRU00703"/>
    </source>
</evidence>
<keyword evidence="3 5" id="KW-1133">Transmembrane helix</keyword>
<dbReference type="PROSITE" id="PS51846">
    <property type="entry name" value="CNNM"/>
    <property type="match status" value="1"/>
</dbReference>
<evidence type="ECO:0000259" key="6">
    <source>
        <dbReference type="PROSITE" id="PS51371"/>
    </source>
</evidence>
<name>A0A2V0P7F6_9CHLO</name>
<dbReference type="PROSITE" id="PS51371">
    <property type="entry name" value="CBS"/>
    <property type="match status" value="1"/>
</dbReference>
<dbReference type="GO" id="GO:0005737">
    <property type="term" value="C:cytoplasm"/>
    <property type="evidence" value="ECO:0007669"/>
    <property type="project" value="TreeGrafter"/>
</dbReference>
<gene>
    <name evidence="8" type="ORF">Rsub_06112</name>
</gene>
<dbReference type="InterPro" id="IPR000644">
    <property type="entry name" value="CBS_dom"/>
</dbReference>
<dbReference type="InterPro" id="IPR045095">
    <property type="entry name" value="ACDP"/>
</dbReference>
<evidence type="ECO:0008006" key="10">
    <source>
        <dbReference type="Google" id="ProtNLM"/>
    </source>
</evidence>
<feature type="domain" description="CNNM transmembrane" evidence="7">
    <location>
        <begin position="13"/>
        <end position="195"/>
    </location>
</feature>
<feature type="transmembrane region" description="Helical" evidence="5">
    <location>
        <begin position="20"/>
        <end position="42"/>
    </location>
</feature>
<comment type="caution">
    <text evidence="8">The sequence shown here is derived from an EMBL/GenBank/DDBJ whole genome shotgun (WGS) entry which is preliminary data.</text>
</comment>
<dbReference type="PANTHER" id="PTHR12064">
    <property type="entry name" value="METAL TRANSPORTER CNNM"/>
    <property type="match status" value="1"/>
</dbReference>
<feature type="transmembrane region" description="Helical" evidence="5">
    <location>
        <begin position="75"/>
        <end position="96"/>
    </location>
</feature>
<proteinExistence type="predicted"/>
<keyword evidence="3 5" id="KW-0472">Membrane</keyword>
<evidence type="ECO:0000256" key="5">
    <source>
        <dbReference type="SAM" id="Phobius"/>
    </source>
</evidence>
<feature type="compositionally biased region" description="Gly residues" evidence="4">
    <location>
        <begin position="339"/>
        <end position="349"/>
    </location>
</feature>
<dbReference type="GO" id="GO:0010960">
    <property type="term" value="P:magnesium ion homeostasis"/>
    <property type="evidence" value="ECO:0007669"/>
    <property type="project" value="InterPro"/>
</dbReference>
<dbReference type="SUPFAM" id="SSF54631">
    <property type="entry name" value="CBS-domain pair"/>
    <property type="match status" value="1"/>
</dbReference>
<evidence type="ECO:0000313" key="9">
    <source>
        <dbReference type="Proteomes" id="UP000247498"/>
    </source>
</evidence>
<feature type="compositionally biased region" description="Low complexity" evidence="4">
    <location>
        <begin position="350"/>
        <end position="374"/>
    </location>
</feature>
<dbReference type="FunCoup" id="A0A2V0P7F6">
    <property type="interactions" value="850"/>
</dbReference>
<reference evidence="8 9" key="1">
    <citation type="journal article" date="2018" name="Sci. Rep.">
        <title>Raphidocelis subcapitata (=Pseudokirchneriella subcapitata) provides an insight into genome evolution and environmental adaptations in the Sphaeropleales.</title>
        <authorList>
            <person name="Suzuki S."/>
            <person name="Yamaguchi H."/>
            <person name="Nakajima N."/>
            <person name="Kawachi M."/>
        </authorList>
    </citation>
    <scope>NUCLEOTIDE SEQUENCE [LARGE SCALE GENOMIC DNA]</scope>
    <source>
        <strain evidence="8 9">NIES-35</strain>
    </source>
</reference>
<feature type="domain" description="CBS" evidence="6">
    <location>
        <begin position="214"/>
        <end position="275"/>
    </location>
</feature>
<feature type="region of interest" description="Disordered" evidence="4">
    <location>
        <begin position="595"/>
        <end position="614"/>
    </location>
</feature>
<feature type="compositionally biased region" description="Low complexity" evidence="4">
    <location>
        <begin position="383"/>
        <end position="394"/>
    </location>
</feature>
<dbReference type="OrthoDB" id="5353557at2759"/>
<dbReference type="GO" id="GO:0016020">
    <property type="term" value="C:membrane"/>
    <property type="evidence" value="ECO:0007669"/>
    <property type="project" value="UniProtKB-UniRule"/>
</dbReference>
<keyword evidence="9" id="KW-1185">Reference proteome</keyword>
<keyword evidence="1" id="KW-0677">Repeat</keyword>